<name>A0A3N2CPE8_9ACTN</name>
<dbReference type="AlphaFoldDB" id="A0A3N2CPE8"/>
<comment type="similarity">
    <text evidence="2">Belongs to the DedA family.</text>
</comment>
<accession>A0A3N2CPE8</accession>
<evidence type="ECO:0000313" key="9">
    <source>
        <dbReference type="EMBL" id="ROR89391.1"/>
    </source>
</evidence>
<feature type="domain" description="VTT" evidence="8">
    <location>
        <begin position="52"/>
        <end position="178"/>
    </location>
</feature>
<organism evidence="9 10">
    <name type="scientific">Nocardioides aurantiacus</name>
    <dbReference type="NCBI Taxonomy" id="86796"/>
    <lineage>
        <taxon>Bacteria</taxon>
        <taxon>Bacillati</taxon>
        <taxon>Actinomycetota</taxon>
        <taxon>Actinomycetes</taxon>
        <taxon>Propionibacteriales</taxon>
        <taxon>Nocardioidaceae</taxon>
        <taxon>Nocardioides</taxon>
    </lineage>
</organism>
<keyword evidence="3" id="KW-1003">Cell membrane</keyword>
<sequence length="218" mass="23141">MTVGTRRVDGLLASAIGLRAVYGLAMLPLIPLLIASHPLLLTLLSGSTVAEVALGAQVRIGAVSWPVAVLAGVPVWVLTDWLYWLAGRRWGDRALRLLVGRGRAGRGDPARAERRVEKAERAAYRFGPAGVVLAPFLPVPGPLVYAAAGTAGVRLPVFVALDVLGRLASSVLVVTLGYALGRRAVELLDLVRQYALVTTLVVVAVLVLAHVVRRRRTA</sequence>
<evidence type="ECO:0000256" key="1">
    <source>
        <dbReference type="ARBA" id="ARBA00004651"/>
    </source>
</evidence>
<evidence type="ECO:0000256" key="4">
    <source>
        <dbReference type="ARBA" id="ARBA00022692"/>
    </source>
</evidence>
<evidence type="ECO:0000256" key="6">
    <source>
        <dbReference type="ARBA" id="ARBA00023136"/>
    </source>
</evidence>
<dbReference type="PANTHER" id="PTHR42709">
    <property type="entry name" value="ALKALINE PHOSPHATASE LIKE PROTEIN"/>
    <property type="match status" value="1"/>
</dbReference>
<dbReference type="InterPro" id="IPR051311">
    <property type="entry name" value="DedA_domain"/>
</dbReference>
<dbReference type="RefSeq" id="WP_170169666.1">
    <property type="nucleotide sequence ID" value="NZ_RKHO01000001.1"/>
</dbReference>
<evidence type="ECO:0000259" key="8">
    <source>
        <dbReference type="Pfam" id="PF09335"/>
    </source>
</evidence>
<evidence type="ECO:0000256" key="5">
    <source>
        <dbReference type="ARBA" id="ARBA00022989"/>
    </source>
</evidence>
<keyword evidence="6 7" id="KW-0472">Membrane</keyword>
<protein>
    <submittedName>
        <fullName evidence="9">Membrane protein DedA with SNARE-associated domain</fullName>
    </submittedName>
</protein>
<keyword evidence="5 7" id="KW-1133">Transmembrane helix</keyword>
<gene>
    <name evidence="9" type="ORF">EDD33_0214</name>
</gene>
<evidence type="ECO:0000256" key="3">
    <source>
        <dbReference type="ARBA" id="ARBA00022475"/>
    </source>
</evidence>
<dbReference type="Proteomes" id="UP000281738">
    <property type="component" value="Unassembled WGS sequence"/>
</dbReference>
<dbReference type="GO" id="GO:0005886">
    <property type="term" value="C:plasma membrane"/>
    <property type="evidence" value="ECO:0007669"/>
    <property type="project" value="UniProtKB-SubCell"/>
</dbReference>
<reference evidence="9 10" key="1">
    <citation type="submission" date="2018-11" db="EMBL/GenBank/DDBJ databases">
        <title>Sequencing the genomes of 1000 actinobacteria strains.</title>
        <authorList>
            <person name="Klenk H.-P."/>
        </authorList>
    </citation>
    <scope>NUCLEOTIDE SEQUENCE [LARGE SCALE GENOMIC DNA]</scope>
    <source>
        <strain evidence="9 10">DSM 12652</strain>
    </source>
</reference>
<keyword evidence="4 7" id="KW-0812">Transmembrane</keyword>
<evidence type="ECO:0000313" key="10">
    <source>
        <dbReference type="Proteomes" id="UP000281738"/>
    </source>
</evidence>
<keyword evidence="10" id="KW-1185">Reference proteome</keyword>
<comment type="caution">
    <text evidence="9">The sequence shown here is derived from an EMBL/GenBank/DDBJ whole genome shotgun (WGS) entry which is preliminary data.</text>
</comment>
<feature type="transmembrane region" description="Helical" evidence="7">
    <location>
        <begin position="21"/>
        <end position="43"/>
    </location>
</feature>
<dbReference type="EMBL" id="RKHO01000001">
    <property type="protein sequence ID" value="ROR89391.1"/>
    <property type="molecule type" value="Genomic_DNA"/>
</dbReference>
<dbReference type="Pfam" id="PF09335">
    <property type="entry name" value="VTT_dom"/>
    <property type="match status" value="1"/>
</dbReference>
<proteinExistence type="inferred from homology"/>
<dbReference type="InterPro" id="IPR032816">
    <property type="entry name" value="VTT_dom"/>
</dbReference>
<evidence type="ECO:0000256" key="2">
    <source>
        <dbReference type="ARBA" id="ARBA00010792"/>
    </source>
</evidence>
<dbReference type="PANTHER" id="PTHR42709:SF6">
    <property type="entry name" value="UNDECAPRENYL PHOSPHATE TRANSPORTER A"/>
    <property type="match status" value="1"/>
</dbReference>
<feature type="transmembrane region" description="Helical" evidence="7">
    <location>
        <begin position="63"/>
        <end position="86"/>
    </location>
</feature>
<comment type="subcellular location">
    <subcellularLocation>
        <location evidence="1">Cell membrane</location>
        <topology evidence="1">Multi-pass membrane protein</topology>
    </subcellularLocation>
</comment>
<evidence type="ECO:0000256" key="7">
    <source>
        <dbReference type="SAM" id="Phobius"/>
    </source>
</evidence>
<feature type="transmembrane region" description="Helical" evidence="7">
    <location>
        <begin position="193"/>
        <end position="212"/>
    </location>
</feature>